<organism evidence="2 4">
    <name type="scientific">Rotaria magnacalcarata</name>
    <dbReference type="NCBI Taxonomy" id="392030"/>
    <lineage>
        <taxon>Eukaryota</taxon>
        <taxon>Metazoa</taxon>
        <taxon>Spiralia</taxon>
        <taxon>Gnathifera</taxon>
        <taxon>Rotifera</taxon>
        <taxon>Eurotatoria</taxon>
        <taxon>Bdelloidea</taxon>
        <taxon>Philodinida</taxon>
        <taxon>Philodinidae</taxon>
        <taxon>Rotaria</taxon>
    </lineage>
</organism>
<proteinExistence type="predicted"/>
<reference evidence="2" key="1">
    <citation type="submission" date="2021-02" db="EMBL/GenBank/DDBJ databases">
        <authorList>
            <person name="Nowell W R."/>
        </authorList>
    </citation>
    <scope>NUCLEOTIDE SEQUENCE</scope>
</reference>
<accession>A0A816ZP68</accession>
<dbReference type="EMBL" id="CAJNRG010014953">
    <property type="protein sequence ID" value="CAF2160124.1"/>
    <property type="molecule type" value="Genomic_DNA"/>
</dbReference>
<name>A0A816ZP68_9BILA</name>
<dbReference type="Proteomes" id="UP000663842">
    <property type="component" value="Unassembled WGS sequence"/>
</dbReference>
<evidence type="ECO:0000313" key="4">
    <source>
        <dbReference type="Proteomes" id="UP000663856"/>
    </source>
</evidence>
<dbReference type="Proteomes" id="UP000663856">
    <property type="component" value="Unassembled WGS sequence"/>
</dbReference>
<dbReference type="AlphaFoldDB" id="A0A816ZP68"/>
<evidence type="ECO:0000313" key="2">
    <source>
        <dbReference type="EMBL" id="CAF2224332.1"/>
    </source>
</evidence>
<comment type="caution">
    <text evidence="2">The sequence shown here is derived from an EMBL/GenBank/DDBJ whole genome shotgun (WGS) entry which is preliminary data.</text>
</comment>
<gene>
    <name evidence="3" type="ORF">UXM345_LOCUS19838</name>
    <name evidence="2" type="ORF">WKI299_LOCUS35687</name>
    <name evidence="1" type="ORF">XDN619_LOCUS30341</name>
</gene>
<sequence>MNQDDFNSSYDYNFNHNHNSHLIVTSQPMTKYNCTCFHRRIILSSILQIVKNIFLFILDHNCKSSKTDQTCSTFNKHSSFETKQISCNHVSHRVTVRRITAPHIAAAAVAAYRKNQNTKCNRNHFEQFNPMATTSHNQFIPSIPFKKIIRKNDGLKTSSTSIIITADNQVILL</sequence>
<dbReference type="EMBL" id="CAJNRF010017151">
    <property type="protein sequence ID" value="CAF2224332.1"/>
    <property type="molecule type" value="Genomic_DNA"/>
</dbReference>
<dbReference type="EMBL" id="CAJOBF010002879">
    <property type="protein sequence ID" value="CAF4061083.1"/>
    <property type="molecule type" value="Genomic_DNA"/>
</dbReference>
<dbReference type="Proteomes" id="UP000663887">
    <property type="component" value="Unassembled WGS sequence"/>
</dbReference>
<protein>
    <submittedName>
        <fullName evidence="2">Uncharacterized protein</fullName>
    </submittedName>
</protein>
<evidence type="ECO:0000313" key="3">
    <source>
        <dbReference type="EMBL" id="CAF4061083.1"/>
    </source>
</evidence>
<evidence type="ECO:0000313" key="1">
    <source>
        <dbReference type="EMBL" id="CAF2160124.1"/>
    </source>
</evidence>